<comment type="caution">
    <text evidence="2">The sequence shown here is derived from an EMBL/GenBank/DDBJ whole genome shotgun (WGS) entry which is preliminary data.</text>
</comment>
<proteinExistence type="predicted"/>
<protein>
    <submittedName>
        <fullName evidence="2">Uncharacterized protein</fullName>
    </submittedName>
</protein>
<evidence type="ECO:0000313" key="3">
    <source>
        <dbReference type="Proteomes" id="UP000231246"/>
    </source>
</evidence>
<organism evidence="2 3">
    <name type="scientific">Candidatus Roizmanbacteria bacterium CG22_combo_CG10-13_8_21_14_all_38_20</name>
    <dbReference type="NCBI Taxonomy" id="1974862"/>
    <lineage>
        <taxon>Bacteria</taxon>
        <taxon>Candidatus Roizmaniibacteriota</taxon>
    </lineage>
</organism>
<evidence type="ECO:0000313" key="2">
    <source>
        <dbReference type="EMBL" id="PIP61107.1"/>
    </source>
</evidence>
<dbReference type="AlphaFoldDB" id="A0A2H0BTV3"/>
<dbReference type="EMBL" id="PCTA01000034">
    <property type="protein sequence ID" value="PIP61107.1"/>
    <property type="molecule type" value="Genomic_DNA"/>
</dbReference>
<name>A0A2H0BTV3_9BACT</name>
<keyword evidence="1" id="KW-0812">Transmembrane</keyword>
<reference evidence="2 3" key="1">
    <citation type="submission" date="2017-09" db="EMBL/GenBank/DDBJ databases">
        <title>Depth-based differentiation of microbial function through sediment-hosted aquifers and enrichment of novel symbionts in the deep terrestrial subsurface.</title>
        <authorList>
            <person name="Probst A.J."/>
            <person name="Ladd B."/>
            <person name="Jarett J.K."/>
            <person name="Geller-Mcgrath D.E."/>
            <person name="Sieber C.M."/>
            <person name="Emerson J.B."/>
            <person name="Anantharaman K."/>
            <person name="Thomas B.C."/>
            <person name="Malmstrom R."/>
            <person name="Stieglmeier M."/>
            <person name="Klingl A."/>
            <person name="Woyke T."/>
            <person name="Ryan C.M."/>
            <person name="Banfield J.F."/>
        </authorList>
    </citation>
    <scope>NUCLEOTIDE SEQUENCE [LARGE SCALE GENOMIC DNA]</scope>
    <source>
        <strain evidence="2">CG22_combo_CG10-13_8_21_14_all_38_20</strain>
    </source>
</reference>
<accession>A0A2H0BTV3</accession>
<keyword evidence="1" id="KW-1133">Transmembrane helix</keyword>
<gene>
    <name evidence="2" type="ORF">COW99_05800</name>
</gene>
<feature type="transmembrane region" description="Helical" evidence="1">
    <location>
        <begin position="115"/>
        <end position="133"/>
    </location>
</feature>
<keyword evidence="1" id="KW-0472">Membrane</keyword>
<sequence length="241" mass="26790">MEHMKICPICYGDFQTRNVSGKSGAVELDCCEGCGSVWFDNQELRNTTHIEDAIRHSSQLDYKSAKACPKCQGLLKPNHKSTFTHNVSEYKCSDCQGELVVGVTMHKRAARQMGVLFMALGLVLVGLFSYLTVNLTTLTQIQASALVEKPIITQLSPSSISITFTTTTPQRADLIYSAPYINNTRRVTISSVPRTVHQLTINSLISNQELSYQLVLINEEGVEQLSPTYNAVLNQRESDLR</sequence>
<dbReference type="Proteomes" id="UP000231246">
    <property type="component" value="Unassembled WGS sequence"/>
</dbReference>
<evidence type="ECO:0000256" key="1">
    <source>
        <dbReference type="SAM" id="Phobius"/>
    </source>
</evidence>